<dbReference type="CDD" id="cd17906">
    <property type="entry name" value="CheX"/>
    <property type="match status" value="1"/>
</dbReference>
<dbReference type="InterPro" id="IPR028051">
    <property type="entry name" value="CheX-like_dom"/>
</dbReference>
<accession>A0ABS6JIX4</accession>
<keyword evidence="3" id="KW-1185">Reference proteome</keyword>
<evidence type="ECO:0000259" key="1">
    <source>
        <dbReference type="Pfam" id="PF13690"/>
    </source>
</evidence>
<sequence>MNVDHVNAVCRATKTILTNHFGIEVTPLNPSAQKHDFLSNNVSVLLGINGDLSGEIICSIDEQTAINIVSIMMGGLTIEKLDDMGRSAIQEFGNWIAGSTAMELSKQQFVDVTPPVVKEGIVHFQGGKLFITVPLRSTLGLIEVHISLMEQAS</sequence>
<evidence type="ECO:0000313" key="3">
    <source>
        <dbReference type="Proteomes" id="UP000784880"/>
    </source>
</evidence>
<dbReference type="PANTHER" id="PTHR39452:SF1">
    <property type="entry name" value="CHEY-P PHOSPHATASE CHEX"/>
    <property type="match status" value="1"/>
</dbReference>
<dbReference type="EMBL" id="JAHQCS010000122">
    <property type="protein sequence ID" value="MBU9713154.1"/>
    <property type="molecule type" value="Genomic_DNA"/>
</dbReference>
<dbReference type="PANTHER" id="PTHR39452">
    <property type="entry name" value="CHEY-P PHOSPHATASE CHEX"/>
    <property type="match status" value="1"/>
</dbReference>
<proteinExistence type="predicted"/>
<name>A0ABS6JIX4_9BACI</name>
<dbReference type="Proteomes" id="UP000784880">
    <property type="component" value="Unassembled WGS sequence"/>
</dbReference>
<dbReference type="RefSeq" id="WP_217067326.1">
    <property type="nucleotide sequence ID" value="NZ_JAHQCS010000122.1"/>
</dbReference>
<protein>
    <submittedName>
        <fullName evidence="2">Chemotaxis protein CheX</fullName>
    </submittedName>
</protein>
<gene>
    <name evidence="2" type="ORF">KS419_15590</name>
</gene>
<dbReference type="InterPro" id="IPR038756">
    <property type="entry name" value="CheX-like"/>
</dbReference>
<evidence type="ECO:0000313" key="2">
    <source>
        <dbReference type="EMBL" id="MBU9713154.1"/>
    </source>
</evidence>
<feature type="domain" description="Chemotaxis phosphatase CheX-like" evidence="1">
    <location>
        <begin position="42"/>
        <end position="119"/>
    </location>
</feature>
<organism evidence="2 3">
    <name type="scientific">Evansella tamaricis</name>
    <dbReference type="NCBI Taxonomy" id="2069301"/>
    <lineage>
        <taxon>Bacteria</taxon>
        <taxon>Bacillati</taxon>
        <taxon>Bacillota</taxon>
        <taxon>Bacilli</taxon>
        <taxon>Bacillales</taxon>
        <taxon>Bacillaceae</taxon>
        <taxon>Evansella</taxon>
    </lineage>
</organism>
<comment type="caution">
    <text evidence="2">The sequence shown here is derived from an EMBL/GenBank/DDBJ whole genome shotgun (WGS) entry which is preliminary data.</text>
</comment>
<dbReference type="Pfam" id="PF13690">
    <property type="entry name" value="CheX"/>
    <property type="match status" value="1"/>
</dbReference>
<reference evidence="2 3" key="1">
    <citation type="submission" date="2021-06" db="EMBL/GenBank/DDBJ databases">
        <title>Bacillus sp. RD4P76, an endophyte from a halophyte.</title>
        <authorList>
            <person name="Sun J.-Q."/>
        </authorList>
    </citation>
    <scope>NUCLEOTIDE SEQUENCE [LARGE SCALE GENOMIC DNA]</scope>
    <source>
        <strain evidence="2 3">CGMCC 1.15917</strain>
    </source>
</reference>